<dbReference type="InterPro" id="IPR006439">
    <property type="entry name" value="HAD-SF_hydro_IA"/>
</dbReference>
<dbReference type="Pfam" id="PF00702">
    <property type="entry name" value="Hydrolase"/>
    <property type="match status" value="1"/>
</dbReference>
<organism evidence="1 2">
    <name type="scientific">Desulfonauticus submarinus</name>
    <dbReference type="NCBI Taxonomy" id="206665"/>
    <lineage>
        <taxon>Bacteria</taxon>
        <taxon>Pseudomonadati</taxon>
        <taxon>Thermodesulfobacteriota</taxon>
        <taxon>Desulfovibrionia</taxon>
        <taxon>Desulfovibrionales</taxon>
        <taxon>Desulfonauticaceae</taxon>
        <taxon>Desulfonauticus</taxon>
    </lineage>
</organism>
<dbReference type="GO" id="GO:0016787">
    <property type="term" value="F:hydrolase activity"/>
    <property type="evidence" value="ECO:0007669"/>
    <property type="project" value="UniProtKB-KW"/>
</dbReference>
<dbReference type="AlphaFoldDB" id="A0A1H0DTQ6"/>
<proteinExistence type="predicted"/>
<dbReference type="EMBL" id="FNIN01000006">
    <property type="protein sequence ID" value="SDN73458.1"/>
    <property type="molecule type" value="Genomic_DNA"/>
</dbReference>
<dbReference type="SUPFAM" id="SSF56784">
    <property type="entry name" value="HAD-like"/>
    <property type="match status" value="1"/>
</dbReference>
<dbReference type="InterPro" id="IPR023214">
    <property type="entry name" value="HAD_sf"/>
</dbReference>
<name>A0A1H0DTQ6_9BACT</name>
<accession>A0A1H0DTQ6</accession>
<dbReference type="OrthoDB" id="9795007at2"/>
<evidence type="ECO:0000313" key="2">
    <source>
        <dbReference type="Proteomes" id="UP000199602"/>
    </source>
</evidence>
<keyword evidence="2" id="KW-1185">Reference proteome</keyword>
<evidence type="ECO:0000313" key="1">
    <source>
        <dbReference type="EMBL" id="SDN73458.1"/>
    </source>
</evidence>
<sequence length="289" mass="33553">MEINSLKDLILKNSKPLIPLKVDSSLLPDIQQINFKGIKAVIFDVYGTILISGAGDIGCEVKCVDALYNTFKFFKIKNISFTKEKLWNIFYDIILNDHQQKKEKGILYPEVNILEIWELFLDRISIQLNRKEIQKFTLYYELAVNPCWPMPDLIDVLIWLKQKGIRLGIISNAQFYTPLILETLLGKDLQSLGFSLDMCVWSYLEGRAKPDIFLFEKLEKVLDNCSPEEILYIGNDRLKDIWPAFLRGWKTILFAGDKRSFRWRGNLKKLANCRPNGLILKLSQIKSIL</sequence>
<dbReference type="Proteomes" id="UP000199602">
    <property type="component" value="Unassembled WGS sequence"/>
</dbReference>
<dbReference type="PANTHER" id="PTHR46191">
    <property type="match status" value="1"/>
</dbReference>
<protein>
    <submittedName>
        <fullName evidence="1">Putative hydrolase of the HAD superfamily</fullName>
    </submittedName>
</protein>
<dbReference type="InterPro" id="IPR051828">
    <property type="entry name" value="HAD-like_hydrolase_domain"/>
</dbReference>
<dbReference type="InterPro" id="IPR036412">
    <property type="entry name" value="HAD-like_sf"/>
</dbReference>
<dbReference type="PANTHER" id="PTHR46191:SF2">
    <property type="entry name" value="HALOACID DEHALOGENASE-LIKE HYDROLASE DOMAIN-CONTAINING PROTEIN 3"/>
    <property type="match status" value="1"/>
</dbReference>
<keyword evidence="1" id="KW-0378">Hydrolase</keyword>
<dbReference type="Gene3D" id="3.40.50.1000">
    <property type="entry name" value="HAD superfamily/HAD-like"/>
    <property type="match status" value="1"/>
</dbReference>
<dbReference type="PRINTS" id="PR00413">
    <property type="entry name" value="HADHALOGNASE"/>
</dbReference>
<dbReference type="RefSeq" id="WP_092065202.1">
    <property type="nucleotide sequence ID" value="NZ_FNIN01000006.1"/>
</dbReference>
<gene>
    <name evidence="1" type="ORF">SAMN04488516_1062</name>
</gene>
<reference evidence="1 2" key="1">
    <citation type="submission" date="2016-10" db="EMBL/GenBank/DDBJ databases">
        <authorList>
            <person name="de Groot N.N."/>
        </authorList>
    </citation>
    <scope>NUCLEOTIDE SEQUENCE [LARGE SCALE GENOMIC DNA]</scope>
    <source>
        <strain evidence="1 2">DSM 15269</strain>
    </source>
</reference>
<dbReference type="STRING" id="206665.SAMN04488516_1062"/>